<dbReference type="InterPro" id="IPR030616">
    <property type="entry name" value="Aur-like"/>
</dbReference>
<dbReference type="InterPro" id="IPR008266">
    <property type="entry name" value="Tyr_kinase_AS"/>
</dbReference>
<dbReference type="Proteomes" id="UP000625033">
    <property type="component" value="Unassembled WGS sequence"/>
</dbReference>
<keyword evidence="1" id="KW-0723">Serine/threonine-protein kinase</keyword>
<proteinExistence type="predicted"/>
<dbReference type="PANTHER" id="PTHR24350">
    <property type="entry name" value="SERINE/THREONINE-PROTEIN KINASE IAL-RELATED"/>
    <property type="match status" value="1"/>
</dbReference>
<accession>A0A931DDW0</accession>
<evidence type="ECO:0000313" key="8">
    <source>
        <dbReference type="EMBL" id="MBG6085661.1"/>
    </source>
</evidence>
<name>A0A931DDW0_9MICC</name>
<comment type="caution">
    <text evidence="8">The sequence shown here is derived from an EMBL/GenBank/DDBJ whole genome shotgun (WGS) entry which is preliminary data.</text>
</comment>
<dbReference type="Gene3D" id="1.10.510.10">
    <property type="entry name" value="Transferase(Phosphotransferase) domain 1"/>
    <property type="match status" value="1"/>
</dbReference>
<dbReference type="PROSITE" id="PS50011">
    <property type="entry name" value="PROTEIN_KINASE_DOM"/>
    <property type="match status" value="1"/>
</dbReference>
<keyword evidence="5" id="KW-0067">ATP-binding</keyword>
<keyword evidence="9" id="KW-1185">Reference proteome</keyword>
<dbReference type="InterPro" id="IPR011009">
    <property type="entry name" value="Kinase-like_dom_sf"/>
</dbReference>
<dbReference type="PROSITE" id="PS00109">
    <property type="entry name" value="PROTEIN_KINASE_TYR"/>
    <property type="match status" value="1"/>
</dbReference>
<evidence type="ECO:0000256" key="6">
    <source>
        <dbReference type="SAM" id="MobiDB-lite"/>
    </source>
</evidence>
<feature type="domain" description="Protein kinase" evidence="7">
    <location>
        <begin position="1"/>
        <end position="194"/>
    </location>
</feature>
<sequence length="462" mass="49447">MSGLEHDHLVSQLGWGRCDQGQGLLMEYLPGGTAEALVRHSDRLSPGEVLTVVAPIASAVAYLHGQGVSHGDISPGNILFTADGRPQLVDLGLAALPGRRGQRAGTEGFMAPELHDESAVDDPRRRQGADVYSLAGVTWFLLTGHPAEPTFHRPPLPGLRQDVPAAAVDLIERGLAEDPDERPSAAEFWRDIFALGNPEPLDLRASADARGLARLVTSAVTPAHRRAKRRRGSTRFARWRPQRGIRRGVSPRVRLEARRARGVGEHAPHWKRRGILLGGALVAIVAGALYWGFESASERAGQPAAGTSRAMGNPHGREPSAAQLPGGDEAAATRARTEAVLNDLAMQRAEALVNRNSDALDEVYIDDAAARPDIEVIEALELRGEVYQGLQLSMEVDSVASANAATQVVEAVGRLSAYRVMTEDGEVVEDVSGTTRQDLTVTLVRTDGAGWKISSLTAEDPA</sequence>
<evidence type="ECO:0000256" key="2">
    <source>
        <dbReference type="ARBA" id="ARBA00022679"/>
    </source>
</evidence>
<evidence type="ECO:0000256" key="5">
    <source>
        <dbReference type="ARBA" id="ARBA00022840"/>
    </source>
</evidence>
<dbReference type="GO" id="GO:0005524">
    <property type="term" value="F:ATP binding"/>
    <property type="evidence" value="ECO:0007669"/>
    <property type="project" value="UniProtKB-KW"/>
</dbReference>
<keyword evidence="2" id="KW-0808">Transferase</keyword>
<protein>
    <recommendedName>
        <fullName evidence="7">Protein kinase domain-containing protein</fullName>
    </recommendedName>
</protein>
<feature type="region of interest" description="Disordered" evidence="6">
    <location>
        <begin position="302"/>
        <end position="332"/>
    </location>
</feature>
<evidence type="ECO:0000256" key="3">
    <source>
        <dbReference type="ARBA" id="ARBA00022741"/>
    </source>
</evidence>
<evidence type="ECO:0000313" key="9">
    <source>
        <dbReference type="Proteomes" id="UP000625033"/>
    </source>
</evidence>
<dbReference type="EMBL" id="JADOTZ010000001">
    <property type="protein sequence ID" value="MBG6085661.1"/>
    <property type="molecule type" value="Genomic_DNA"/>
</dbReference>
<keyword evidence="4" id="KW-0418">Kinase</keyword>
<reference evidence="8" key="1">
    <citation type="submission" date="2020-11" db="EMBL/GenBank/DDBJ databases">
        <title>Sequencing the genomes of 1000 actinobacteria strains.</title>
        <authorList>
            <person name="Klenk H.-P."/>
        </authorList>
    </citation>
    <scope>NUCLEOTIDE SEQUENCE</scope>
    <source>
        <strain evidence="8">DSM 26152</strain>
    </source>
</reference>
<evidence type="ECO:0000256" key="4">
    <source>
        <dbReference type="ARBA" id="ARBA00022777"/>
    </source>
</evidence>
<dbReference type="CDD" id="cd14014">
    <property type="entry name" value="STKc_PknB_like"/>
    <property type="match status" value="1"/>
</dbReference>
<organism evidence="8 9">
    <name type="scientific">Zhihengliuella flava</name>
    <dbReference type="NCBI Taxonomy" id="1285193"/>
    <lineage>
        <taxon>Bacteria</taxon>
        <taxon>Bacillati</taxon>
        <taxon>Actinomycetota</taxon>
        <taxon>Actinomycetes</taxon>
        <taxon>Micrococcales</taxon>
        <taxon>Micrococcaceae</taxon>
        <taxon>Zhihengliuella</taxon>
    </lineage>
</organism>
<dbReference type="InterPro" id="IPR000719">
    <property type="entry name" value="Prot_kinase_dom"/>
</dbReference>
<dbReference type="AlphaFoldDB" id="A0A931DDW0"/>
<dbReference type="SUPFAM" id="SSF56112">
    <property type="entry name" value="Protein kinase-like (PK-like)"/>
    <property type="match status" value="1"/>
</dbReference>
<dbReference type="Pfam" id="PF00069">
    <property type="entry name" value="Pkinase"/>
    <property type="match status" value="1"/>
</dbReference>
<gene>
    <name evidence="8" type="ORF">IW252_002428</name>
</gene>
<keyword evidence="3" id="KW-0547">Nucleotide-binding</keyword>
<evidence type="ECO:0000256" key="1">
    <source>
        <dbReference type="ARBA" id="ARBA00022527"/>
    </source>
</evidence>
<dbReference type="SMART" id="SM00220">
    <property type="entry name" value="S_TKc"/>
    <property type="match status" value="1"/>
</dbReference>
<evidence type="ECO:0000259" key="7">
    <source>
        <dbReference type="PROSITE" id="PS50011"/>
    </source>
</evidence>
<dbReference type="GO" id="GO:0004674">
    <property type="term" value="F:protein serine/threonine kinase activity"/>
    <property type="evidence" value="ECO:0007669"/>
    <property type="project" value="UniProtKB-KW"/>
</dbReference>